<feature type="domain" description="Phosphoribulokinase/uridine kinase" evidence="1">
    <location>
        <begin position="20"/>
        <end position="153"/>
    </location>
</feature>
<sequence length="244" mass="28429">MKNNEVNYNNNSNNSNKPILIALGGPSSSGKTTVGKSLHSLISNSELYHLDDFYISDSLIPIDKKTGLQNWDCAEAIDFEKFKQFLIDLKNDKPVVLKSIQPETRVKLTDNEESILKKEIEKANIKRRIIFIDGFMLFHDPELIKLFDIKLFYHCFFETLKSRRESRNGYNTSEGFWVDPPNYFEKIVWPAYTKSHSYLFNNHDVNSKLKPEIKEKYNLHDISNDSISLFELVNWSLNIILDNL</sequence>
<dbReference type="CDD" id="cd02024">
    <property type="entry name" value="NRK1"/>
    <property type="match status" value="1"/>
</dbReference>
<dbReference type="Gene3D" id="3.40.50.300">
    <property type="entry name" value="P-loop containing nucleotide triphosphate hydrolases"/>
    <property type="match status" value="1"/>
</dbReference>
<evidence type="ECO:0000259" key="1">
    <source>
        <dbReference type="Pfam" id="PF00485"/>
    </source>
</evidence>
<organism evidence="2 3">
    <name type="scientific">Candida verbasci</name>
    <dbReference type="NCBI Taxonomy" id="1227364"/>
    <lineage>
        <taxon>Eukaryota</taxon>
        <taxon>Fungi</taxon>
        <taxon>Dikarya</taxon>
        <taxon>Ascomycota</taxon>
        <taxon>Saccharomycotina</taxon>
        <taxon>Pichiomycetes</taxon>
        <taxon>Debaryomycetaceae</taxon>
        <taxon>Candida/Lodderomyces clade</taxon>
        <taxon>Candida</taxon>
    </lineage>
</organism>
<evidence type="ECO:0000313" key="3">
    <source>
        <dbReference type="Proteomes" id="UP001152885"/>
    </source>
</evidence>
<dbReference type="InterPro" id="IPR027417">
    <property type="entry name" value="P-loop_NTPase"/>
</dbReference>
<dbReference type="OrthoDB" id="10041966at2759"/>
<dbReference type="InterPro" id="IPR006083">
    <property type="entry name" value="PRK/URK"/>
</dbReference>
<dbReference type="Proteomes" id="UP001152885">
    <property type="component" value="Unassembled WGS sequence"/>
</dbReference>
<dbReference type="EMBL" id="CANTUO010000001">
    <property type="protein sequence ID" value="CAI5755848.1"/>
    <property type="molecule type" value="Genomic_DNA"/>
</dbReference>
<dbReference type="PANTHER" id="PTHR10285">
    <property type="entry name" value="URIDINE KINASE"/>
    <property type="match status" value="1"/>
</dbReference>
<dbReference type="SUPFAM" id="SSF52540">
    <property type="entry name" value="P-loop containing nucleoside triphosphate hydrolases"/>
    <property type="match status" value="1"/>
</dbReference>
<keyword evidence="3" id="KW-1185">Reference proteome</keyword>
<dbReference type="GO" id="GO:0005524">
    <property type="term" value="F:ATP binding"/>
    <property type="evidence" value="ECO:0007669"/>
    <property type="project" value="InterPro"/>
</dbReference>
<dbReference type="Pfam" id="PF00485">
    <property type="entry name" value="PRK"/>
    <property type="match status" value="1"/>
</dbReference>
<accession>A0A9W4TT32</accession>
<reference evidence="2" key="1">
    <citation type="submission" date="2022-12" db="EMBL/GenBank/DDBJ databases">
        <authorList>
            <person name="Brejova B."/>
        </authorList>
    </citation>
    <scope>NUCLEOTIDE SEQUENCE</scope>
</reference>
<protein>
    <recommendedName>
        <fullName evidence="1">Phosphoribulokinase/uridine kinase domain-containing protein</fullName>
    </recommendedName>
</protein>
<comment type="caution">
    <text evidence="2">The sequence shown here is derived from an EMBL/GenBank/DDBJ whole genome shotgun (WGS) entry which is preliminary data.</text>
</comment>
<dbReference type="GO" id="GO:0016301">
    <property type="term" value="F:kinase activity"/>
    <property type="evidence" value="ECO:0007669"/>
    <property type="project" value="InterPro"/>
</dbReference>
<dbReference type="AlphaFoldDB" id="A0A9W4TT32"/>
<evidence type="ECO:0000313" key="2">
    <source>
        <dbReference type="EMBL" id="CAI5755848.1"/>
    </source>
</evidence>
<name>A0A9W4TT32_9ASCO</name>
<gene>
    <name evidence="2" type="ORF">CANVERA_P0364</name>
</gene>
<proteinExistence type="predicted"/>